<name>A0A0L6VIG8_9BASI</name>
<evidence type="ECO:0000313" key="2">
    <source>
        <dbReference type="Proteomes" id="UP000037035"/>
    </source>
</evidence>
<protein>
    <submittedName>
        <fullName evidence="1">Uncharacterized protein</fullName>
    </submittedName>
</protein>
<sequence>MGSVAQTNLQALKTRPKVKATHTHCLARYKRAPLYLTRQCVQAAFIFGLVKAIRGYQIWPNSPSKPDDALLIWKSIVNYFASQHAANCARVWNHFSYLSFKNLDICGFITNIKSAIEQLHEVGINQDMDIIVYEIIKKLPKTPEFNSISTAITHSGAAITPELVIDHLCLHANHQAIEGSANSGSLQQVTLFANASKKCKTDAHNTLANHPESRCWKLYPHLCPTFDSSKANEGSAKHSVSSLFSSQSPPLPCVILDSGSTAHMTAVERKTVS</sequence>
<feature type="non-terminal residue" evidence="1">
    <location>
        <position position="273"/>
    </location>
</feature>
<proteinExistence type="predicted"/>
<dbReference type="Proteomes" id="UP000037035">
    <property type="component" value="Unassembled WGS sequence"/>
</dbReference>
<dbReference type="Pfam" id="PF14223">
    <property type="entry name" value="Retrotran_gag_2"/>
    <property type="match status" value="1"/>
</dbReference>
<dbReference type="EMBL" id="LAVV01006446">
    <property type="protein sequence ID" value="KNZ59895.1"/>
    <property type="molecule type" value="Genomic_DNA"/>
</dbReference>
<reference evidence="1 2" key="1">
    <citation type="submission" date="2015-08" db="EMBL/GenBank/DDBJ databases">
        <title>Next Generation Sequencing and Analysis of the Genome of Puccinia sorghi L Schw, the Causal Agent of Maize Common Rust.</title>
        <authorList>
            <person name="Rochi L."/>
            <person name="Burguener G."/>
            <person name="Darino M."/>
            <person name="Turjanski A."/>
            <person name="Kreff E."/>
            <person name="Dieguez M.J."/>
            <person name="Sacco F."/>
        </authorList>
    </citation>
    <scope>NUCLEOTIDE SEQUENCE [LARGE SCALE GENOMIC DNA]</scope>
    <source>
        <strain evidence="1 2">RO10H11247</strain>
    </source>
</reference>
<gene>
    <name evidence="1" type="ORF">VP01_1648g1</name>
</gene>
<dbReference type="OrthoDB" id="8003956at2759"/>
<organism evidence="1 2">
    <name type="scientific">Puccinia sorghi</name>
    <dbReference type="NCBI Taxonomy" id="27349"/>
    <lineage>
        <taxon>Eukaryota</taxon>
        <taxon>Fungi</taxon>
        <taxon>Dikarya</taxon>
        <taxon>Basidiomycota</taxon>
        <taxon>Pucciniomycotina</taxon>
        <taxon>Pucciniomycetes</taxon>
        <taxon>Pucciniales</taxon>
        <taxon>Pucciniaceae</taxon>
        <taxon>Puccinia</taxon>
    </lineage>
</organism>
<evidence type="ECO:0000313" key="1">
    <source>
        <dbReference type="EMBL" id="KNZ59895.1"/>
    </source>
</evidence>
<dbReference type="AlphaFoldDB" id="A0A0L6VIG8"/>
<keyword evidence="2" id="KW-1185">Reference proteome</keyword>
<dbReference type="VEuPathDB" id="FungiDB:VP01_1648g1"/>
<accession>A0A0L6VIG8</accession>
<comment type="caution">
    <text evidence="1">The sequence shown here is derived from an EMBL/GenBank/DDBJ whole genome shotgun (WGS) entry which is preliminary data.</text>
</comment>